<evidence type="ECO:0000256" key="2">
    <source>
        <dbReference type="ARBA" id="ARBA00022692"/>
    </source>
</evidence>
<gene>
    <name evidence="8" type="ORF">B4U79_00267</name>
    <name evidence="7" type="ORF">B4U79_02338</name>
</gene>
<dbReference type="InterPro" id="IPR037185">
    <property type="entry name" value="EmrE-like"/>
</dbReference>
<dbReference type="EMBL" id="NCKU01000097">
    <property type="protein sequence ID" value="RWS17301.1"/>
    <property type="molecule type" value="Genomic_DNA"/>
</dbReference>
<feature type="domain" description="Sugar phosphate transporter" evidence="6">
    <location>
        <begin position="1"/>
        <end position="217"/>
    </location>
</feature>
<feature type="transmembrane region" description="Helical" evidence="5">
    <location>
        <begin position="174"/>
        <end position="194"/>
    </location>
</feature>
<keyword evidence="9" id="KW-1185">Reference proteome</keyword>
<feature type="transmembrane region" description="Helical" evidence="5">
    <location>
        <begin position="200"/>
        <end position="219"/>
    </location>
</feature>
<dbReference type="EMBL" id="NCKU01000096">
    <property type="protein sequence ID" value="RWS17307.1"/>
    <property type="molecule type" value="Genomic_DNA"/>
</dbReference>
<dbReference type="Pfam" id="PF03151">
    <property type="entry name" value="TPT"/>
    <property type="match status" value="1"/>
</dbReference>
<dbReference type="OrthoDB" id="5547497at2759"/>
<accession>A0A3S3SPX4</accession>
<proteinExistence type="predicted"/>
<evidence type="ECO:0000256" key="1">
    <source>
        <dbReference type="ARBA" id="ARBA00004141"/>
    </source>
</evidence>
<evidence type="ECO:0000256" key="5">
    <source>
        <dbReference type="SAM" id="Phobius"/>
    </source>
</evidence>
<dbReference type="InterPro" id="IPR004853">
    <property type="entry name" value="Sugar_P_trans_dom"/>
</dbReference>
<dbReference type="STRING" id="1965070.A0A3S3SPX4"/>
<evidence type="ECO:0000313" key="7">
    <source>
        <dbReference type="EMBL" id="RWS17301.1"/>
    </source>
</evidence>
<keyword evidence="4 5" id="KW-0472">Membrane</keyword>
<feature type="transmembrane region" description="Helical" evidence="5">
    <location>
        <begin position="109"/>
        <end position="127"/>
    </location>
</feature>
<feature type="transmembrane region" description="Helical" evidence="5">
    <location>
        <begin position="53"/>
        <end position="73"/>
    </location>
</feature>
<dbReference type="Proteomes" id="UP000285301">
    <property type="component" value="Unassembled WGS sequence"/>
</dbReference>
<dbReference type="AlphaFoldDB" id="A0A3S3SPX4"/>
<feature type="transmembrane region" description="Helical" evidence="5">
    <location>
        <begin position="79"/>
        <end position="97"/>
    </location>
</feature>
<comment type="subcellular location">
    <subcellularLocation>
        <location evidence="1">Membrane</location>
        <topology evidence="1">Multi-pass membrane protein</topology>
    </subcellularLocation>
</comment>
<evidence type="ECO:0000313" key="9">
    <source>
        <dbReference type="Proteomes" id="UP000285301"/>
    </source>
</evidence>
<evidence type="ECO:0000256" key="3">
    <source>
        <dbReference type="ARBA" id="ARBA00022989"/>
    </source>
</evidence>
<evidence type="ECO:0000259" key="6">
    <source>
        <dbReference type="Pfam" id="PF03151"/>
    </source>
</evidence>
<dbReference type="InterPro" id="IPR050186">
    <property type="entry name" value="TPT_transporter"/>
</dbReference>
<sequence>MLPLSLTFCGFVVFTNLSLLYNTVGIYQVYKTLTMPLIVIIQYYVYDENVSRKVKLCLVPIISGVFLASYYDLKFSKLGLMYALLGVVITSIYQIWVGKRQNELKITSAQLLLYQAPLSAFWLLLFIPFVEPPFEILFNNQWSFQDFTFVFISGLIALFINITIFVIIGNTSPITYNVFGQLKFALTIVCGYVLFKDDVYALQLLGILLTFFGVAFYTITKLRETKRRDLLPLLQKKTNESLKVIFKKSIPKQSHFSASQHY</sequence>
<feature type="transmembrane region" description="Helical" evidence="5">
    <location>
        <begin position="147"/>
        <end position="167"/>
    </location>
</feature>
<evidence type="ECO:0000313" key="8">
    <source>
        <dbReference type="EMBL" id="RWS17307.1"/>
    </source>
</evidence>
<keyword evidence="3 5" id="KW-1133">Transmembrane helix</keyword>
<dbReference type="PANTHER" id="PTHR11132">
    <property type="entry name" value="SOLUTE CARRIER FAMILY 35"/>
    <property type="match status" value="1"/>
</dbReference>
<organism evidence="8 9">
    <name type="scientific">Dinothrombium tinctorium</name>
    <dbReference type="NCBI Taxonomy" id="1965070"/>
    <lineage>
        <taxon>Eukaryota</taxon>
        <taxon>Metazoa</taxon>
        <taxon>Ecdysozoa</taxon>
        <taxon>Arthropoda</taxon>
        <taxon>Chelicerata</taxon>
        <taxon>Arachnida</taxon>
        <taxon>Acari</taxon>
        <taxon>Acariformes</taxon>
        <taxon>Trombidiformes</taxon>
        <taxon>Prostigmata</taxon>
        <taxon>Anystina</taxon>
        <taxon>Parasitengona</taxon>
        <taxon>Trombidioidea</taxon>
        <taxon>Trombidiidae</taxon>
        <taxon>Dinothrombium</taxon>
    </lineage>
</organism>
<comment type="caution">
    <text evidence="8">The sequence shown here is derived from an EMBL/GenBank/DDBJ whole genome shotgun (WGS) entry which is preliminary data.</text>
</comment>
<dbReference type="GO" id="GO:0016020">
    <property type="term" value="C:membrane"/>
    <property type="evidence" value="ECO:0007669"/>
    <property type="project" value="UniProtKB-SubCell"/>
</dbReference>
<evidence type="ECO:0000256" key="4">
    <source>
        <dbReference type="ARBA" id="ARBA00023136"/>
    </source>
</evidence>
<protein>
    <submittedName>
        <fullName evidence="8">Solute carrier family 35 member E3-like protein</fullName>
    </submittedName>
</protein>
<reference evidence="8 9" key="1">
    <citation type="journal article" date="2018" name="Gigascience">
        <title>Genomes of trombidid mites reveal novel predicted allergens and laterally-transferred genes associated with secondary metabolism.</title>
        <authorList>
            <person name="Dong X."/>
            <person name="Chaisiri K."/>
            <person name="Xia D."/>
            <person name="Armstrong S.D."/>
            <person name="Fang Y."/>
            <person name="Donnelly M.J."/>
            <person name="Kadowaki T."/>
            <person name="McGarry J.W."/>
            <person name="Darby A.C."/>
            <person name="Makepeace B.L."/>
        </authorList>
    </citation>
    <scope>NUCLEOTIDE SEQUENCE [LARGE SCALE GENOMIC DNA]</scope>
    <source>
        <strain evidence="8">UoL-WK</strain>
    </source>
</reference>
<keyword evidence="2 5" id="KW-0812">Transmembrane</keyword>
<reference evidence="8" key="2">
    <citation type="submission" date="2018-11" db="EMBL/GenBank/DDBJ databases">
        <title>Trombidioid mite genomics.</title>
        <authorList>
            <person name="Dong X."/>
        </authorList>
    </citation>
    <scope>NUCLEOTIDE SEQUENCE</scope>
    <source>
        <strain evidence="8">UoL-WK</strain>
    </source>
</reference>
<name>A0A3S3SPX4_9ACAR</name>
<dbReference type="SUPFAM" id="SSF103481">
    <property type="entry name" value="Multidrug resistance efflux transporter EmrE"/>
    <property type="match status" value="1"/>
</dbReference>